<dbReference type="PATRIC" id="fig|1423777.3.peg.455"/>
<name>A0A0R1MBS7_9LACO</name>
<reference evidence="1 2" key="1">
    <citation type="journal article" date="2015" name="Genome Announc.">
        <title>Expanding the biotechnology potential of lactobacilli through comparative genomics of 213 strains and associated genera.</title>
        <authorList>
            <person name="Sun Z."/>
            <person name="Harris H.M."/>
            <person name="McCann A."/>
            <person name="Guo C."/>
            <person name="Argimon S."/>
            <person name="Zhang W."/>
            <person name="Yang X."/>
            <person name="Jeffery I.B."/>
            <person name="Cooney J.C."/>
            <person name="Kagawa T.F."/>
            <person name="Liu W."/>
            <person name="Song Y."/>
            <person name="Salvetti E."/>
            <person name="Wrobel A."/>
            <person name="Rasinkangas P."/>
            <person name="Parkhill J."/>
            <person name="Rea M.C."/>
            <person name="O'Sullivan O."/>
            <person name="Ritari J."/>
            <person name="Douillard F.P."/>
            <person name="Paul Ross R."/>
            <person name="Yang R."/>
            <person name="Briner A.E."/>
            <person name="Felis G.E."/>
            <person name="de Vos W.M."/>
            <person name="Barrangou R."/>
            <person name="Klaenhammer T.R."/>
            <person name="Caufield P.W."/>
            <person name="Cui Y."/>
            <person name="Zhang H."/>
            <person name="O'Toole P.W."/>
        </authorList>
    </citation>
    <scope>NUCLEOTIDE SEQUENCE [LARGE SCALE GENOMIC DNA]</scope>
    <source>
        <strain evidence="1 2">DSM 19972</strain>
    </source>
</reference>
<dbReference type="Gene3D" id="3.40.50.720">
    <property type="entry name" value="NAD(P)-binding Rossmann-like Domain"/>
    <property type="match status" value="1"/>
</dbReference>
<dbReference type="AlphaFoldDB" id="A0A0R1MBS7"/>
<protein>
    <submittedName>
        <fullName evidence="1">NADH dehydrogenase</fullName>
    </submittedName>
</protein>
<dbReference type="GO" id="GO:0044877">
    <property type="term" value="F:protein-containing complex binding"/>
    <property type="evidence" value="ECO:0007669"/>
    <property type="project" value="TreeGrafter"/>
</dbReference>
<organism evidence="1 2">
    <name type="scientific">Liquorilactobacillus oeni DSM 19972</name>
    <dbReference type="NCBI Taxonomy" id="1423777"/>
    <lineage>
        <taxon>Bacteria</taxon>
        <taxon>Bacillati</taxon>
        <taxon>Bacillota</taxon>
        <taxon>Bacilli</taxon>
        <taxon>Lactobacillales</taxon>
        <taxon>Lactobacillaceae</taxon>
        <taxon>Liquorilactobacillus</taxon>
    </lineage>
</organism>
<dbReference type="STRING" id="1423777.FD46_GL000434"/>
<dbReference type="InterPro" id="IPR051207">
    <property type="entry name" value="ComplexI_NDUFA9_subunit"/>
</dbReference>
<evidence type="ECO:0000313" key="1">
    <source>
        <dbReference type="EMBL" id="KRL05687.1"/>
    </source>
</evidence>
<keyword evidence="2" id="KW-1185">Reference proteome</keyword>
<dbReference type="InterPro" id="IPR036291">
    <property type="entry name" value="NAD(P)-bd_dom_sf"/>
</dbReference>
<dbReference type="OrthoDB" id="2216847at2"/>
<sequence>MKIILLGGSGFVGQGLIAEMLQDKNFEITSISRSGGNAVLWRRWPQVKWIQADLSVNEAAWQKPLSEADWVVDLIGVLFAPDYTVYYQKTIVPLQKVIHFLQFEALRPKVLFVSANAAPRPLADYIHAKRELEKQLKERLVQRVFFVYPGLIYAPERPMVNLMGNFLRRKITNRLAPHLVKSLRPLKRWEFSQEVKKVLLSKKSWLCVRN</sequence>
<comment type="caution">
    <text evidence="1">The sequence shown here is derived from an EMBL/GenBank/DDBJ whole genome shotgun (WGS) entry which is preliminary data.</text>
</comment>
<dbReference type="SUPFAM" id="SSF51735">
    <property type="entry name" value="NAD(P)-binding Rossmann-fold domains"/>
    <property type="match status" value="1"/>
</dbReference>
<dbReference type="RefSeq" id="WP_057895429.1">
    <property type="nucleotide sequence ID" value="NZ_AZEH01000020.1"/>
</dbReference>
<proteinExistence type="predicted"/>
<dbReference type="Proteomes" id="UP000051686">
    <property type="component" value="Unassembled WGS sequence"/>
</dbReference>
<gene>
    <name evidence="1" type="ORF">FD46_GL000434</name>
</gene>
<dbReference type="PANTHER" id="PTHR12126:SF16">
    <property type="entry name" value="MIOREX COMPLEX COMPONENT 2"/>
    <property type="match status" value="1"/>
</dbReference>
<accession>A0A0R1MBS7</accession>
<dbReference type="PANTHER" id="PTHR12126">
    <property type="entry name" value="NADH-UBIQUINONE OXIDOREDUCTASE 39 KDA SUBUNIT-RELATED"/>
    <property type="match status" value="1"/>
</dbReference>
<evidence type="ECO:0000313" key="2">
    <source>
        <dbReference type="Proteomes" id="UP000051686"/>
    </source>
</evidence>
<dbReference type="EMBL" id="AZEH01000020">
    <property type="protein sequence ID" value="KRL05687.1"/>
    <property type="molecule type" value="Genomic_DNA"/>
</dbReference>